<keyword evidence="2" id="KW-1185">Reference proteome</keyword>
<organism evidence="1 2">
    <name type="scientific">Oceanicoccus sagamiensis</name>
    <dbReference type="NCBI Taxonomy" id="716816"/>
    <lineage>
        <taxon>Bacteria</taxon>
        <taxon>Pseudomonadati</taxon>
        <taxon>Pseudomonadota</taxon>
        <taxon>Gammaproteobacteria</taxon>
        <taxon>Cellvibrionales</taxon>
        <taxon>Spongiibacteraceae</taxon>
        <taxon>Oceanicoccus</taxon>
    </lineage>
</organism>
<proteinExistence type="predicted"/>
<dbReference type="STRING" id="716816.BST96_02945"/>
<dbReference type="AlphaFoldDB" id="A0A1X9NGL7"/>
<evidence type="ECO:0000313" key="1">
    <source>
        <dbReference type="EMBL" id="ARN73153.1"/>
    </source>
</evidence>
<evidence type="ECO:0008006" key="3">
    <source>
        <dbReference type="Google" id="ProtNLM"/>
    </source>
</evidence>
<protein>
    <recommendedName>
        <fullName evidence="3">N-terminal of MaoC-like dehydratase domain-containing protein</fullName>
    </recommendedName>
</protein>
<gene>
    <name evidence="1" type="ORF">BST96_02945</name>
</gene>
<accession>A0A1X9NGL7</accession>
<evidence type="ECO:0000313" key="2">
    <source>
        <dbReference type="Proteomes" id="UP000193450"/>
    </source>
</evidence>
<sequence length="149" mass="17150">MKAMPPLEEITALAGHQFPGGRYKIEHWENYLLTGCTGGEVLPNNMVHPVAMFHVPIRGANTSIAEMFELGQAESDLSIIPEYYDWEMFEPLIEEVTYDITGKIVTAERRQNDLGQTYDWLQFCFEMRTPDNTLSARVTMAWQFTRNLL</sequence>
<dbReference type="OrthoDB" id="5182823at2"/>
<dbReference type="Proteomes" id="UP000193450">
    <property type="component" value="Chromosome"/>
</dbReference>
<reference evidence="1 2" key="1">
    <citation type="submission" date="2016-11" db="EMBL/GenBank/DDBJ databases">
        <title>Trade-off between light-utilization and light-protection in marine flavobacteria.</title>
        <authorList>
            <person name="Kumagai Y."/>
        </authorList>
    </citation>
    <scope>NUCLEOTIDE SEQUENCE [LARGE SCALE GENOMIC DNA]</scope>
    <source>
        <strain evidence="1 2">NBRC 107125</strain>
    </source>
</reference>
<dbReference type="KEGG" id="osg:BST96_02945"/>
<dbReference type="RefSeq" id="WP_085757252.1">
    <property type="nucleotide sequence ID" value="NZ_CP019343.1"/>
</dbReference>
<dbReference type="EMBL" id="CP019343">
    <property type="protein sequence ID" value="ARN73153.1"/>
    <property type="molecule type" value="Genomic_DNA"/>
</dbReference>
<name>A0A1X9NGL7_9GAMM</name>